<keyword evidence="1" id="KW-0175">Coiled coil</keyword>
<proteinExistence type="predicted"/>
<evidence type="ECO:0000256" key="1">
    <source>
        <dbReference type="SAM" id="Coils"/>
    </source>
</evidence>
<dbReference type="EMBL" id="VSRR010002113">
    <property type="protein sequence ID" value="MPC29659.1"/>
    <property type="molecule type" value="Genomic_DNA"/>
</dbReference>
<evidence type="ECO:0000313" key="2">
    <source>
        <dbReference type="EMBL" id="MPC29659.1"/>
    </source>
</evidence>
<reference evidence="2 3" key="1">
    <citation type="submission" date="2019-05" db="EMBL/GenBank/DDBJ databases">
        <title>Another draft genome of Portunus trituberculatus and its Hox gene families provides insights of decapod evolution.</title>
        <authorList>
            <person name="Jeong J.-H."/>
            <person name="Song I."/>
            <person name="Kim S."/>
            <person name="Choi T."/>
            <person name="Kim D."/>
            <person name="Ryu S."/>
            <person name="Kim W."/>
        </authorList>
    </citation>
    <scope>NUCLEOTIDE SEQUENCE [LARGE SCALE GENOMIC DNA]</scope>
    <source>
        <tissue evidence="2">Muscle</tissue>
    </source>
</reference>
<dbReference type="Proteomes" id="UP000324222">
    <property type="component" value="Unassembled WGS sequence"/>
</dbReference>
<evidence type="ECO:0000313" key="3">
    <source>
        <dbReference type="Proteomes" id="UP000324222"/>
    </source>
</evidence>
<gene>
    <name evidence="2" type="ORF">E2C01_022904</name>
</gene>
<accession>A0A5B7E8C8</accession>
<keyword evidence="3" id="KW-1185">Reference proteome</keyword>
<feature type="coiled-coil region" evidence="1">
    <location>
        <begin position="7"/>
        <end position="34"/>
    </location>
</feature>
<comment type="caution">
    <text evidence="2">The sequence shown here is derived from an EMBL/GenBank/DDBJ whole genome shotgun (WGS) entry which is preliminary data.</text>
</comment>
<protein>
    <submittedName>
        <fullName evidence="2">Uncharacterized protein</fullName>
    </submittedName>
</protein>
<sequence>MILNTKISRGERKKEVLRNEAKEKNEKKIEIKKNNFYWRVLDMRLKKWYLRKKEEVMEEATNQE</sequence>
<organism evidence="2 3">
    <name type="scientific">Portunus trituberculatus</name>
    <name type="common">Swimming crab</name>
    <name type="synonym">Neptunus trituberculatus</name>
    <dbReference type="NCBI Taxonomy" id="210409"/>
    <lineage>
        <taxon>Eukaryota</taxon>
        <taxon>Metazoa</taxon>
        <taxon>Ecdysozoa</taxon>
        <taxon>Arthropoda</taxon>
        <taxon>Crustacea</taxon>
        <taxon>Multicrustacea</taxon>
        <taxon>Malacostraca</taxon>
        <taxon>Eumalacostraca</taxon>
        <taxon>Eucarida</taxon>
        <taxon>Decapoda</taxon>
        <taxon>Pleocyemata</taxon>
        <taxon>Brachyura</taxon>
        <taxon>Eubrachyura</taxon>
        <taxon>Portunoidea</taxon>
        <taxon>Portunidae</taxon>
        <taxon>Portuninae</taxon>
        <taxon>Portunus</taxon>
    </lineage>
</organism>
<name>A0A5B7E8C8_PORTR</name>
<dbReference type="AlphaFoldDB" id="A0A5B7E8C8"/>